<evidence type="ECO:0000313" key="2">
    <source>
        <dbReference type="EMBL" id="PZX24122.1"/>
    </source>
</evidence>
<evidence type="ECO:0000259" key="1">
    <source>
        <dbReference type="Pfam" id="PF01425"/>
    </source>
</evidence>
<dbReference type="GO" id="GO:0016740">
    <property type="term" value="F:transferase activity"/>
    <property type="evidence" value="ECO:0007669"/>
    <property type="project" value="UniProtKB-KW"/>
</dbReference>
<proteinExistence type="predicted"/>
<name>A0A2W7NQY1_9BURK</name>
<dbReference type="InterPro" id="IPR000120">
    <property type="entry name" value="Amidase"/>
</dbReference>
<dbReference type="AlphaFoldDB" id="A0A2W7NQY1"/>
<dbReference type="NCBIfam" id="NF005460">
    <property type="entry name" value="PRK07056.1"/>
    <property type="match status" value="1"/>
</dbReference>
<sequence length="462" mass="47723">MPLMLPDLDTLNARLRDGATSRAQIVEQAAARAATPAAEAVFLHSTFDAAAQVARAADAASRAGKALHPLAGLPVSVKDLYDVAGEVTRAASLVRADAAPAAADAPVVARLRAAGAALVGRTNMTEFAFSGVGINPHYGTPANPAGGGDTGDAARIPGGSSSGAAVSVALGLAVAALGSDTGGSIRIPAALCGITGFKPTARRVPLAGAFPLSYTLDTACAMARTVGDCIAVDSVIADSAVLPRVTDPAATRLAIPRQLLLDDLDPVVARAFDRALGRLSAAGVRLEHVDLPELAELAALNAHGGFSAAEAYAIHRHLLAARRDRYDPRVASRIDRGAGISAADYIDLGRARLDWIARMEARLAGFDAVVCPTVPMVAPEIGPLRTDDAHFFRVNALLLRNTSAFNFFDGCSLSMPCHAPDELPVGLMLSHGPMRDAALLGTALALERIVQPSSRDDRARDD</sequence>
<feature type="domain" description="Amidase" evidence="1">
    <location>
        <begin position="25"/>
        <end position="440"/>
    </location>
</feature>
<dbReference type="PANTHER" id="PTHR11895:SF176">
    <property type="entry name" value="AMIDASE AMID-RELATED"/>
    <property type="match status" value="1"/>
</dbReference>
<dbReference type="PANTHER" id="PTHR11895">
    <property type="entry name" value="TRANSAMIDASE"/>
    <property type="match status" value="1"/>
</dbReference>
<dbReference type="EMBL" id="QKZN01000010">
    <property type="protein sequence ID" value="PZX24122.1"/>
    <property type="molecule type" value="Genomic_DNA"/>
</dbReference>
<protein>
    <submittedName>
        <fullName evidence="2">Aspartyl-tRNA(Asn)/glutamyl-tRNA(Gln) amidotransferase subunit A</fullName>
    </submittedName>
</protein>
<dbReference type="Pfam" id="PF01425">
    <property type="entry name" value="Amidase"/>
    <property type="match status" value="1"/>
</dbReference>
<dbReference type="Gene3D" id="3.90.1300.10">
    <property type="entry name" value="Amidase signature (AS) domain"/>
    <property type="match status" value="1"/>
</dbReference>
<accession>A0A2W7NQY1</accession>
<dbReference type="InterPro" id="IPR036928">
    <property type="entry name" value="AS_sf"/>
</dbReference>
<keyword evidence="3" id="KW-1185">Reference proteome</keyword>
<gene>
    <name evidence="2" type="ORF">C7416_11043</name>
</gene>
<reference evidence="2" key="1">
    <citation type="submission" date="2018-06" db="EMBL/GenBank/DDBJ databases">
        <title>Genomic Encyclopedia of Type Strains, Phase IV (KMG-V): Genome sequencing to study the core and pangenomes of soil and plant-associated prokaryotes.</title>
        <authorList>
            <person name="Whitman W."/>
        </authorList>
    </citation>
    <scope>NUCLEOTIDE SEQUENCE [LARGE SCALE GENOMIC DNA]</scope>
    <source>
        <strain evidence="2">MLR2-44</strain>
    </source>
</reference>
<dbReference type="InterPro" id="IPR020556">
    <property type="entry name" value="Amidase_CS"/>
</dbReference>
<comment type="caution">
    <text evidence="2">The sequence shown here is derived from an EMBL/GenBank/DDBJ whole genome shotgun (WGS) entry which is preliminary data.</text>
</comment>
<dbReference type="PROSITE" id="PS00571">
    <property type="entry name" value="AMIDASES"/>
    <property type="match status" value="1"/>
</dbReference>
<dbReference type="InterPro" id="IPR023631">
    <property type="entry name" value="Amidase_dom"/>
</dbReference>
<dbReference type="Proteomes" id="UP000249638">
    <property type="component" value="Unassembled WGS sequence"/>
</dbReference>
<evidence type="ECO:0000313" key="3">
    <source>
        <dbReference type="Proteomes" id="UP000249638"/>
    </source>
</evidence>
<dbReference type="SUPFAM" id="SSF75304">
    <property type="entry name" value="Amidase signature (AS) enzymes"/>
    <property type="match status" value="1"/>
</dbReference>
<organism evidence="2 3">
    <name type="scientific">Cupriavidus phytorum</name>
    <dbReference type="NCBI Taxonomy" id="3024399"/>
    <lineage>
        <taxon>Bacteria</taxon>
        <taxon>Pseudomonadati</taxon>
        <taxon>Pseudomonadota</taxon>
        <taxon>Betaproteobacteria</taxon>
        <taxon>Burkholderiales</taxon>
        <taxon>Burkholderiaceae</taxon>
        <taxon>Cupriavidus</taxon>
    </lineage>
</organism>